<evidence type="ECO:0000313" key="8">
    <source>
        <dbReference type="Proteomes" id="UP000322245"/>
    </source>
</evidence>
<dbReference type="Pfam" id="PF01266">
    <property type="entry name" value="DAO"/>
    <property type="match status" value="1"/>
</dbReference>
<keyword evidence="5" id="KW-0560">Oxidoreductase</keyword>
<evidence type="ECO:0000256" key="5">
    <source>
        <dbReference type="ARBA" id="ARBA00023002"/>
    </source>
</evidence>
<keyword evidence="3" id="KW-0285">Flavoprotein</keyword>
<dbReference type="GO" id="GO:0050660">
    <property type="term" value="F:flavin adenine dinucleotide binding"/>
    <property type="evidence" value="ECO:0007669"/>
    <property type="project" value="InterPro"/>
</dbReference>
<organism evidence="7 8">
    <name type="scientific">Cryptococcus floricola</name>
    <dbReference type="NCBI Taxonomy" id="2591691"/>
    <lineage>
        <taxon>Eukaryota</taxon>
        <taxon>Fungi</taxon>
        <taxon>Dikarya</taxon>
        <taxon>Basidiomycota</taxon>
        <taxon>Agaricomycotina</taxon>
        <taxon>Tremellomycetes</taxon>
        <taxon>Tremellales</taxon>
        <taxon>Cryptococcaceae</taxon>
        <taxon>Cryptococcus</taxon>
    </lineage>
</organism>
<sequence>MSTKPTVLIVGAGEFGASTAVSLLKTGNYGNVTVVDRAPVLPAMDAASCDINKVVRFDYYDRDYCDLAKAAIDEWNKDEWKGIYHQPVVSLSSRTALTSRRPGVCIRWNDDGSYDANYSRKVYENVKEKIPSVSLISTRDQFVPHLAPKNAAIPVTDPAANALGYLNPYGGWANAAGAVEKLYKDLLALGGTLEAGVDFEELLFTEDSKDVRGIRTKAGKEYTADKVIVALGSWTAAHPALSGLLPKGLLTATGQVVAAVQLSPEDAKRYADIPVSMHYDGSAFYMFPPNKDGLLKFAFHAAGFTSESGVPRTATDPEAVQWTEENKKGWIPKASLAGLRHQLDVVYPELAKMPIAYSRMCWYSDVVDGDWVIDYSKQYPSLMFATGGAGHAFKFLPIIGNLIRSRFENTLEPHLVQKWRASRESAAEDPARAGMQRKPLDLNEFVGEAELGGVTA</sequence>
<comment type="similarity">
    <text evidence="2">Belongs to the MSOX/MTOX family.</text>
</comment>
<name>A0A5D3B018_9TREE</name>
<dbReference type="Gene3D" id="3.50.50.60">
    <property type="entry name" value="FAD/NAD(P)-binding domain"/>
    <property type="match status" value="1"/>
</dbReference>
<dbReference type="GO" id="GO:0004657">
    <property type="term" value="F:proline dehydrogenase activity"/>
    <property type="evidence" value="ECO:0007669"/>
    <property type="project" value="TreeGrafter"/>
</dbReference>
<evidence type="ECO:0000256" key="4">
    <source>
        <dbReference type="ARBA" id="ARBA00022827"/>
    </source>
</evidence>
<dbReference type="InterPro" id="IPR036188">
    <property type="entry name" value="FAD/NAD-bd_sf"/>
</dbReference>
<proteinExistence type="inferred from homology"/>
<feature type="domain" description="FAD dependent oxidoreductase" evidence="6">
    <location>
        <begin position="7"/>
        <end position="403"/>
    </location>
</feature>
<comment type="cofactor">
    <cofactor evidence="1">
        <name>FAD</name>
        <dbReference type="ChEBI" id="CHEBI:57692"/>
    </cofactor>
</comment>
<dbReference type="GO" id="GO:0050031">
    <property type="term" value="F:L-pipecolate oxidase activity"/>
    <property type="evidence" value="ECO:0007669"/>
    <property type="project" value="TreeGrafter"/>
</dbReference>
<dbReference type="GO" id="GO:0008115">
    <property type="term" value="F:sarcosine oxidase activity"/>
    <property type="evidence" value="ECO:0007669"/>
    <property type="project" value="TreeGrafter"/>
</dbReference>
<dbReference type="PANTHER" id="PTHR10961">
    <property type="entry name" value="PEROXISOMAL SARCOSINE OXIDASE"/>
    <property type="match status" value="1"/>
</dbReference>
<dbReference type="Proteomes" id="UP000322245">
    <property type="component" value="Unassembled WGS sequence"/>
</dbReference>
<dbReference type="SUPFAM" id="SSF51905">
    <property type="entry name" value="FAD/NAD(P)-binding domain"/>
    <property type="match status" value="1"/>
</dbReference>
<evidence type="ECO:0000259" key="6">
    <source>
        <dbReference type="Pfam" id="PF01266"/>
    </source>
</evidence>
<reference evidence="7 8" key="1">
    <citation type="submission" date="2017-05" db="EMBL/GenBank/DDBJ databases">
        <title>The Genome Sequence of Tsuchiyaea wingfieldii DSM 27421.</title>
        <authorList>
            <person name="Cuomo C."/>
            <person name="Passer A."/>
            <person name="Billmyre B."/>
            <person name="Heitman J."/>
        </authorList>
    </citation>
    <scope>NUCLEOTIDE SEQUENCE [LARGE SCALE GENOMIC DNA]</scope>
    <source>
        <strain evidence="7 8">DSM 27421</strain>
    </source>
</reference>
<dbReference type="InterPro" id="IPR006076">
    <property type="entry name" value="FAD-dep_OxRdtase"/>
</dbReference>
<accession>A0A5D3B018</accession>
<dbReference type="AlphaFoldDB" id="A0A5D3B018"/>
<comment type="caution">
    <text evidence="7">The sequence shown here is derived from an EMBL/GenBank/DDBJ whole genome shotgun (WGS) entry which is preliminary data.</text>
</comment>
<evidence type="ECO:0000256" key="2">
    <source>
        <dbReference type="ARBA" id="ARBA00010989"/>
    </source>
</evidence>
<dbReference type="PANTHER" id="PTHR10961:SF46">
    <property type="entry name" value="PEROXISOMAL SARCOSINE OXIDASE"/>
    <property type="match status" value="1"/>
</dbReference>
<dbReference type="EMBL" id="NIDF01000024">
    <property type="protein sequence ID" value="TYJ56408.1"/>
    <property type="molecule type" value="Genomic_DNA"/>
</dbReference>
<keyword evidence="8" id="KW-1185">Reference proteome</keyword>
<protein>
    <recommendedName>
        <fullName evidence="6">FAD dependent oxidoreductase domain-containing protein</fullName>
    </recommendedName>
</protein>
<evidence type="ECO:0000313" key="7">
    <source>
        <dbReference type="EMBL" id="TYJ56408.1"/>
    </source>
</evidence>
<keyword evidence="4" id="KW-0274">FAD</keyword>
<evidence type="ECO:0000256" key="3">
    <source>
        <dbReference type="ARBA" id="ARBA00022630"/>
    </source>
</evidence>
<dbReference type="Gene3D" id="3.30.9.10">
    <property type="entry name" value="D-Amino Acid Oxidase, subunit A, domain 2"/>
    <property type="match status" value="1"/>
</dbReference>
<evidence type="ECO:0000256" key="1">
    <source>
        <dbReference type="ARBA" id="ARBA00001974"/>
    </source>
</evidence>
<gene>
    <name evidence="7" type="ORF">B9479_002811</name>
</gene>
<dbReference type="InterPro" id="IPR045170">
    <property type="entry name" value="MTOX"/>
</dbReference>